<name>A0A1X2IWA4_9FUNG</name>
<dbReference type="Gene3D" id="1.25.40.480">
    <property type="match status" value="1"/>
</dbReference>
<dbReference type="EMBL" id="MCGE01000003">
    <property type="protein sequence ID" value="ORZ23345.1"/>
    <property type="molecule type" value="Genomic_DNA"/>
</dbReference>
<comment type="caution">
    <text evidence="2">The sequence shown here is derived from an EMBL/GenBank/DDBJ whole genome shotgun (WGS) entry which is preliminary data.</text>
</comment>
<dbReference type="OrthoDB" id="2449818at2759"/>
<dbReference type="PANTHER" id="PTHR32094:SF5">
    <property type="entry name" value="FANCONI ANEMIA GROUP E PROTEIN"/>
    <property type="match status" value="1"/>
</dbReference>
<evidence type="ECO:0000256" key="1">
    <source>
        <dbReference type="SAM" id="MobiDB-lite"/>
    </source>
</evidence>
<dbReference type="GO" id="GO:0036297">
    <property type="term" value="P:interstrand cross-link repair"/>
    <property type="evidence" value="ECO:0007669"/>
    <property type="project" value="InterPro"/>
</dbReference>
<dbReference type="Proteomes" id="UP000193560">
    <property type="component" value="Unassembled WGS sequence"/>
</dbReference>
<dbReference type="AlphaFoldDB" id="A0A1X2IWA4"/>
<feature type="region of interest" description="Disordered" evidence="1">
    <location>
        <begin position="61"/>
        <end position="93"/>
    </location>
</feature>
<evidence type="ECO:0000313" key="2">
    <source>
        <dbReference type="EMBL" id="ORZ23345.1"/>
    </source>
</evidence>
<dbReference type="InterPro" id="IPR039685">
    <property type="entry name" value="FANCE"/>
</dbReference>
<dbReference type="STRING" id="90262.A0A1X2IWA4"/>
<evidence type="ECO:0000313" key="3">
    <source>
        <dbReference type="Proteomes" id="UP000193560"/>
    </source>
</evidence>
<accession>A0A1X2IWA4</accession>
<dbReference type="PANTHER" id="PTHR32094">
    <property type="entry name" value="FANCONI ANEMIA GROUP E PROTEIN"/>
    <property type="match status" value="1"/>
</dbReference>
<protein>
    <submittedName>
        <fullName evidence="2">Uncharacterized protein</fullName>
    </submittedName>
</protein>
<sequence>MSVKTQRLDRLRAKLKEQDHGFSLGLKQAFAAGNSPTYPTDLDSTKLDPLTRSHLEPIINNTRPSLRHRPLRSQRHVQQTVDTDSQKSLTAQDHEPDITAILEKLDPLLSRIQQQTVVRDSQPSSQGRTATFQELLGLSIDEIKVACDHIDFDTWSENVLADLCHAYDSMENLAYPVACTVVQSSLYPYILKLNISTSRLLMNNILQLGKSYGNVILNGLILPLLGTHRSDHTQIGRPQLELASKLITSSLNVSSRTTFLRSLLSGNEGAAPSDTVLQLMNTLASSTNPFIPLDGAMTRQLIQACYQVVQGNPKDKTSMQLLLTLTSKHAQALVDANLLDDLEAVASQSNMFLKRSVLGQLVTIRKKTAQGN</sequence>
<feature type="compositionally biased region" description="Polar residues" evidence="1">
    <location>
        <begin position="76"/>
        <end position="91"/>
    </location>
</feature>
<feature type="compositionally biased region" description="Basic residues" evidence="1">
    <location>
        <begin position="65"/>
        <end position="75"/>
    </location>
</feature>
<reference evidence="2 3" key="1">
    <citation type="submission" date="2016-07" db="EMBL/GenBank/DDBJ databases">
        <title>Pervasive Adenine N6-methylation of Active Genes in Fungi.</title>
        <authorList>
            <consortium name="DOE Joint Genome Institute"/>
            <person name="Mondo S.J."/>
            <person name="Dannebaum R.O."/>
            <person name="Kuo R.C."/>
            <person name="Labutti K."/>
            <person name="Haridas S."/>
            <person name="Kuo A."/>
            <person name="Salamov A."/>
            <person name="Ahrendt S.R."/>
            <person name="Lipzen A."/>
            <person name="Sullivan W."/>
            <person name="Andreopoulos W.B."/>
            <person name="Clum A."/>
            <person name="Lindquist E."/>
            <person name="Daum C."/>
            <person name="Ramamoorthy G.K."/>
            <person name="Gryganskyi A."/>
            <person name="Culley D."/>
            <person name="Magnuson J.K."/>
            <person name="James T.Y."/>
            <person name="O'Malley M.A."/>
            <person name="Stajich J.E."/>
            <person name="Spatafora J.W."/>
            <person name="Visel A."/>
            <person name="Grigoriev I.V."/>
        </authorList>
    </citation>
    <scope>NUCLEOTIDE SEQUENCE [LARGE SCALE GENOMIC DNA]</scope>
    <source>
        <strain evidence="2 3">NRRL 1336</strain>
    </source>
</reference>
<organism evidence="2 3">
    <name type="scientific">Absidia repens</name>
    <dbReference type="NCBI Taxonomy" id="90262"/>
    <lineage>
        <taxon>Eukaryota</taxon>
        <taxon>Fungi</taxon>
        <taxon>Fungi incertae sedis</taxon>
        <taxon>Mucoromycota</taxon>
        <taxon>Mucoromycotina</taxon>
        <taxon>Mucoromycetes</taxon>
        <taxon>Mucorales</taxon>
        <taxon>Cunninghamellaceae</taxon>
        <taxon>Absidia</taxon>
    </lineage>
</organism>
<proteinExistence type="predicted"/>
<dbReference type="GO" id="GO:0043240">
    <property type="term" value="C:Fanconi anaemia nuclear complex"/>
    <property type="evidence" value="ECO:0007669"/>
    <property type="project" value="InterPro"/>
</dbReference>
<keyword evidence="3" id="KW-1185">Reference proteome</keyword>
<gene>
    <name evidence="2" type="ORF">BCR42DRAFT_404552</name>
</gene>